<keyword evidence="2" id="KW-1185">Reference proteome</keyword>
<protein>
    <submittedName>
        <fullName evidence="1">Uncharacterized protein</fullName>
    </submittedName>
</protein>
<dbReference type="EMBL" id="BSFJ01000004">
    <property type="protein sequence ID" value="GLK70758.1"/>
    <property type="molecule type" value="Genomic_DNA"/>
</dbReference>
<dbReference type="Proteomes" id="UP001143370">
    <property type="component" value="Unassembled WGS sequence"/>
</dbReference>
<evidence type="ECO:0000313" key="1">
    <source>
        <dbReference type="EMBL" id="GLK70758.1"/>
    </source>
</evidence>
<organism evidence="1 2">
    <name type="scientific">Ancylobacter dichloromethanicus</name>
    <dbReference type="NCBI Taxonomy" id="518825"/>
    <lineage>
        <taxon>Bacteria</taxon>
        <taxon>Pseudomonadati</taxon>
        <taxon>Pseudomonadota</taxon>
        <taxon>Alphaproteobacteria</taxon>
        <taxon>Hyphomicrobiales</taxon>
        <taxon>Xanthobacteraceae</taxon>
        <taxon>Ancylobacter</taxon>
    </lineage>
</organism>
<gene>
    <name evidence="1" type="ORF">GCM10017643_08730</name>
</gene>
<comment type="caution">
    <text evidence="1">The sequence shown here is derived from an EMBL/GenBank/DDBJ whole genome shotgun (WGS) entry which is preliminary data.</text>
</comment>
<sequence length="71" mass="7335">MQEVAATGLPDTVTIRLCGVKVGRCCGRGPPCIRPAHAGRNAPGSLTALARGVSTGPRVRYRQADGAGSYR</sequence>
<proteinExistence type="predicted"/>
<dbReference type="AlphaFoldDB" id="A0A9W6J6Q8"/>
<reference evidence="1" key="2">
    <citation type="submission" date="2023-01" db="EMBL/GenBank/DDBJ databases">
        <authorList>
            <person name="Sun Q."/>
            <person name="Evtushenko L."/>
        </authorList>
    </citation>
    <scope>NUCLEOTIDE SEQUENCE</scope>
    <source>
        <strain evidence="1">VKM B-2484</strain>
    </source>
</reference>
<accession>A0A9W6J6Q8</accession>
<name>A0A9W6J6Q8_9HYPH</name>
<evidence type="ECO:0000313" key="2">
    <source>
        <dbReference type="Proteomes" id="UP001143370"/>
    </source>
</evidence>
<reference evidence="1" key="1">
    <citation type="journal article" date="2014" name="Int. J. Syst. Evol. Microbiol.">
        <title>Complete genome sequence of Corynebacterium casei LMG S-19264T (=DSM 44701T), isolated from a smear-ripened cheese.</title>
        <authorList>
            <consortium name="US DOE Joint Genome Institute (JGI-PGF)"/>
            <person name="Walter F."/>
            <person name="Albersmeier A."/>
            <person name="Kalinowski J."/>
            <person name="Ruckert C."/>
        </authorList>
    </citation>
    <scope>NUCLEOTIDE SEQUENCE</scope>
    <source>
        <strain evidence="1">VKM B-2484</strain>
    </source>
</reference>